<proteinExistence type="predicted"/>
<dbReference type="EMBL" id="FUKI01000145">
    <property type="protein sequence ID" value="SJM95337.1"/>
    <property type="molecule type" value="Genomic_DNA"/>
</dbReference>
<name>A0A1R4HGJ7_9GAMM</name>
<protein>
    <submittedName>
        <fullName evidence="1">Uncharacterized protein</fullName>
    </submittedName>
</protein>
<evidence type="ECO:0000313" key="2">
    <source>
        <dbReference type="Proteomes" id="UP000195667"/>
    </source>
</evidence>
<keyword evidence="2" id="KW-1185">Reference proteome</keyword>
<evidence type="ECO:0000313" key="1">
    <source>
        <dbReference type="EMBL" id="SJM95337.1"/>
    </source>
</evidence>
<dbReference type="AlphaFoldDB" id="A0A1R4HGJ7"/>
<dbReference type="Proteomes" id="UP000195667">
    <property type="component" value="Unassembled WGS sequence"/>
</dbReference>
<reference evidence="2" key="1">
    <citation type="submission" date="2017-02" db="EMBL/GenBank/DDBJ databases">
        <authorList>
            <person name="Daims H."/>
        </authorList>
    </citation>
    <scope>NUCLEOTIDE SEQUENCE [LARGE SCALE GENOMIC DNA]</scope>
</reference>
<accession>A0A1R4HGJ7</accession>
<sequence length="54" mass="5806">MFYSINPTPTYHTTALSVLAVGHTVEEEVSVNDTVQTALSSGVHLHLTLLLLIA</sequence>
<organism evidence="1 2">
    <name type="scientific">Crenothrix polyspora</name>
    <dbReference type="NCBI Taxonomy" id="360316"/>
    <lineage>
        <taxon>Bacteria</taxon>
        <taxon>Pseudomonadati</taxon>
        <taxon>Pseudomonadota</taxon>
        <taxon>Gammaproteobacteria</taxon>
        <taxon>Methylococcales</taxon>
        <taxon>Crenotrichaceae</taxon>
        <taxon>Crenothrix</taxon>
    </lineage>
</organism>
<gene>
    <name evidence="1" type="ORF">CRENPOLYSF1_670050</name>
</gene>